<dbReference type="Pfam" id="PF01183">
    <property type="entry name" value="Glyco_hydro_25"/>
    <property type="match status" value="1"/>
</dbReference>
<dbReference type="PANTHER" id="PTHR34135:SF2">
    <property type="entry name" value="LYSOZYME"/>
    <property type="match status" value="1"/>
</dbReference>
<dbReference type="EMBL" id="CP010519">
    <property type="protein sequence ID" value="AJE86402.1"/>
    <property type="molecule type" value="Genomic_DNA"/>
</dbReference>
<evidence type="ECO:0000256" key="6">
    <source>
        <dbReference type="ARBA" id="ARBA00022529"/>
    </source>
</evidence>
<dbReference type="CDD" id="cd06412">
    <property type="entry name" value="GH25_CH-type"/>
    <property type="match status" value="1"/>
</dbReference>
<dbReference type="Proteomes" id="UP000031523">
    <property type="component" value="Chromosome"/>
</dbReference>
<evidence type="ECO:0000256" key="12">
    <source>
        <dbReference type="SAM" id="SignalP"/>
    </source>
</evidence>
<evidence type="ECO:0000256" key="9">
    <source>
        <dbReference type="ARBA" id="ARBA00023157"/>
    </source>
</evidence>
<dbReference type="FunFam" id="3.20.20.80:FF:000060">
    <property type="entry name" value="Lysozyme M1"/>
    <property type="match status" value="1"/>
</dbReference>
<keyword evidence="14" id="KW-1185">Reference proteome</keyword>
<name>A0A0B5F7H5_STRA4</name>
<dbReference type="AlphaFoldDB" id="A0A0B5F7H5"/>
<evidence type="ECO:0000313" key="13">
    <source>
        <dbReference type="EMBL" id="AJE86402.1"/>
    </source>
</evidence>
<keyword evidence="5" id="KW-0964">Secreted</keyword>
<dbReference type="GO" id="GO:0005576">
    <property type="term" value="C:extracellular region"/>
    <property type="evidence" value="ECO:0007669"/>
    <property type="project" value="UniProtKB-SubCell"/>
</dbReference>
<evidence type="ECO:0000256" key="2">
    <source>
        <dbReference type="ARBA" id="ARBA00004613"/>
    </source>
</evidence>
<dbReference type="KEGG" id="sals:SLNWT_6026"/>
<keyword evidence="7" id="KW-0081">Bacteriolytic enzyme</keyword>
<evidence type="ECO:0000256" key="4">
    <source>
        <dbReference type="ARBA" id="ARBA00012732"/>
    </source>
</evidence>
<dbReference type="GO" id="GO:0016998">
    <property type="term" value="P:cell wall macromolecule catabolic process"/>
    <property type="evidence" value="ECO:0007669"/>
    <property type="project" value="InterPro"/>
</dbReference>
<dbReference type="InterPro" id="IPR002053">
    <property type="entry name" value="Glyco_hydro_25"/>
</dbReference>
<evidence type="ECO:0000256" key="3">
    <source>
        <dbReference type="ARBA" id="ARBA00010646"/>
    </source>
</evidence>
<dbReference type="GO" id="GO:0042742">
    <property type="term" value="P:defense response to bacterium"/>
    <property type="evidence" value="ECO:0007669"/>
    <property type="project" value="UniProtKB-KW"/>
</dbReference>
<evidence type="ECO:0000256" key="11">
    <source>
        <dbReference type="ARBA" id="ARBA00055588"/>
    </source>
</evidence>
<dbReference type="Gene3D" id="3.20.20.80">
    <property type="entry name" value="Glycosidases"/>
    <property type="match status" value="1"/>
</dbReference>
<comment type="function">
    <text evidence="11">This enzyme has both lysozyme (acetylmuramidase) and diacetylmuramidase activities.</text>
</comment>
<evidence type="ECO:0000256" key="5">
    <source>
        <dbReference type="ARBA" id="ARBA00022525"/>
    </source>
</evidence>
<comment type="catalytic activity">
    <reaction evidence="1">
        <text>Hydrolysis of (1-&gt;4)-beta-linkages between N-acetylmuramic acid and N-acetyl-D-glucosamine residues in a peptidoglycan and between N-acetyl-D-glucosamine residues in chitodextrins.</text>
        <dbReference type="EC" id="3.2.1.17"/>
    </reaction>
</comment>
<accession>A0A0B5F7H5</accession>
<comment type="similarity">
    <text evidence="3">Belongs to the glycosyl hydrolase 25 family.</text>
</comment>
<keyword evidence="12" id="KW-0732">Signal</keyword>
<feature type="chain" id="PRO_5039683540" description="lysozyme" evidence="12">
    <location>
        <begin position="31"/>
        <end position="246"/>
    </location>
</feature>
<evidence type="ECO:0000256" key="7">
    <source>
        <dbReference type="ARBA" id="ARBA00022638"/>
    </source>
</evidence>
<keyword evidence="8" id="KW-0378">Hydrolase</keyword>
<dbReference type="InterPro" id="IPR018077">
    <property type="entry name" value="Glyco_hydro_fam25_subgr"/>
</dbReference>
<dbReference type="SUPFAM" id="SSF51445">
    <property type="entry name" value="(Trans)glycosidases"/>
    <property type="match status" value="1"/>
</dbReference>
<organism evidence="13 14">
    <name type="scientific">Streptomyces albus (strain ATCC 21838 / DSM 41398 / FERM P-419 / JCM 4703 / NBRC 107858)</name>
    <dbReference type="NCBI Taxonomy" id="1081613"/>
    <lineage>
        <taxon>Bacteria</taxon>
        <taxon>Bacillati</taxon>
        <taxon>Actinomycetota</taxon>
        <taxon>Actinomycetes</taxon>
        <taxon>Kitasatosporales</taxon>
        <taxon>Streptomycetaceae</taxon>
        <taxon>Streptomyces</taxon>
    </lineage>
</organism>
<evidence type="ECO:0000256" key="1">
    <source>
        <dbReference type="ARBA" id="ARBA00000632"/>
    </source>
</evidence>
<keyword evidence="6" id="KW-0929">Antimicrobial</keyword>
<dbReference type="GO" id="GO:0003796">
    <property type="term" value="F:lysozyme activity"/>
    <property type="evidence" value="ECO:0007669"/>
    <property type="project" value="UniProtKB-EC"/>
</dbReference>
<feature type="signal peptide" evidence="12">
    <location>
        <begin position="1"/>
        <end position="30"/>
    </location>
</feature>
<dbReference type="InterPro" id="IPR017853">
    <property type="entry name" value="GH"/>
</dbReference>
<evidence type="ECO:0000256" key="8">
    <source>
        <dbReference type="ARBA" id="ARBA00022801"/>
    </source>
</evidence>
<proteinExistence type="inferred from homology"/>
<dbReference type="PANTHER" id="PTHR34135">
    <property type="entry name" value="LYSOZYME"/>
    <property type="match status" value="1"/>
</dbReference>
<comment type="subcellular location">
    <subcellularLocation>
        <location evidence="2">Secreted</location>
    </subcellularLocation>
</comment>
<sequence length="246" mass="27013">MAHVLQPTRRRARLLSVAVASLAITGSTLATSSEAVAAAKPRGHDVSSHQGKINWPQAKKNGARFVYIKATEATNYRNPYFASQYNGSYKAGILRGAYHFALPNKSSGKTQAQYFLKHGGGWSADGKTLPPALDIEHNPYGANCYGLSTGSMVSWIKSFSDEIKRVTKRRPVIYTSAKWWNTCTGRSSAFAKEHPLWLANWASTPGPMPAGWSFQTFWQHATKGSLPGDQNVFNGAMSQLQRFASR</sequence>
<reference evidence="13 14" key="1">
    <citation type="submission" date="2015-01" db="EMBL/GenBank/DDBJ databases">
        <title>Enhanced salinomycin production by adjusting the supply of polyketide extender units in Streptomyce albus DSM 41398.</title>
        <authorList>
            <person name="Lu C."/>
        </authorList>
    </citation>
    <scope>NUCLEOTIDE SEQUENCE [LARGE SCALE GENOMIC DNA]</scope>
    <source>
        <strain evidence="14">ATCC 21838 / DSM 41398 / FERM P-419 / JCM 4703 / NBRC 107858</strain>
    </source>
</reference>
<dbReference type="GO" id="GO:0016052">
    <property type="term" value="P:carbohydrate catabolic process"/>
    <property type="evidence" value="ECO:0007669"/>
    <property type="project" value="TreeGrafter"/>
</dbReference>
<keyword evidence="10" id="KW-0326">Glycosidase</keyword>
<dbReference type="EC" id="3.2.1.17" evidence="4"/>
<evidence type="ECO:0000313" key="14">
    <source>
        <dbReference type="Proteomes" id="UP000031523"/>
    </source>
</evidence>
<dbReference type="GO" id="GO:0031640">
    <property type="term" value="P:killing of cells of another organism"/>
    <property type="evidence" value="ECO:0007669"/>
    <property type="project" value="UniProtKB-KW"/>
</dbReference>
<protein>
    <recommendedName>
        <fullName evidence="4">lysozyme</fullName>
        <ecNumber evidence="4">3.2.1.17</ecNumber>
    </recommendedName>
</protein>
<dbReference type="PROSITE" id="PS51904">
    <property type="entry name" value="GLYCOSYL_HYDROL_F25_2"/>
    <property type="match status" value="1"/>
</dbReference>
<dbReference type="SMART" id="SM00641">
    <property type="entry name" value="Glyco_25"/>
    <property type="match status" value="1"/>
</dbReference>
<evidence type="ECO:0000256" key="10">
    <source>
        <dbReference type="ARBA" id="ARBA00023295"/>
    </source>
</evidence>
<dbReference type="GO" id="GO:0009253">
    <property type="term" value="P:peptidoglycan catabolic process"/>
    <property type="evidence" value="ECO:0007669"/>
    <property type="project" value="InterPro"/>
</dbReference>
<gene>
    <name evidence="13" type="ORF">SLNWT_6026</name>
</gene>
<keyword evidence="9" id="KW-1015">Disulfide bond</keyword>